<dbReference type="AlphaFoldDB" id="A0AA38RE21"/>
<name>A0AA38RE21_9PEZI</name>
<sequence length="122" mass="13672">MTATKHPIIGETNVTTDPAVQALRGHLGHPGHPARRDHGDLQGLQDSHRFPGLRDQRDLEDQLGPAEGEEPQVLSETQGRQDRWAQQDPQGRWDQLDRKGREATVAQEGDKDRRDGRGHLPI</sequence>
<evidence type="ECO:0000313" key="3">
    <source>
        <dbReference type="Proteomes" id="UP001174691"/>
    </source>
</evidence>
<feature type="compositionally biased region" description="Basic and acidic residues" evidence="1">
    <location>
        <begin position="34"/>
        <end position="60"/>
    </location>
</feature>
<feature type="compositionally biased region" description="Basic and acidic residues" evidence="1">
    <location>
        <begin position="94"/>
        <end position="122"/>
    </location>
</feature>
<dbReference type="EMBL" id="JANBVN010000101">
    <property type="protein sequence ID" value="KAJ9144323.1"/>
    <property type="molecule type" value="Genomic_DNA"/>
</dbReference>
<comment type="caution">
    <text evidence="2">The sequence shown here is derived from an EMBL/GenBank/DDBJ whole genome shotgun (WGS) entry which is preliminary data.</text>
</comment>
<protein>
    <submittedName>
        <fullName evidence="2">Uncharacterized protein</fullName>
    </submittedName>
</protein>
<keyword evidence="3" id="KW-1185">Reference proteome</keyword>
<feature type="region of interest" description="Disordered" evidence="1">
    <location>
        <begin position="23"/>
        <end position="122"/>
    </location>
</feature>
<proteinExistence type="predicted"/>
<dbReference type="Proteomes" id="UP001174691">
    <property type="component" value="Unassembled WGS sequence"/>
</dbReference>
<reference evidence="2" key="1">
    <citation type="submission" date="2022-07" db="EMBL/GenBank/DDBJ databases">
        <title>Fungi with potential for degradation of polypropylene.</title>
        <authorList>
            <person name="Gostincar C."/>
        </authorList>
    </citation>
    <scope>NUCLEOTIDE SEQUENCE</scope>
    <source>
        <strain evidence="2">EXF-13287</strain>
    </source>
</reference>
<evidence type="ECO:0000256" key="1">
    <source>
        <dbReference type="SAM" id="MobiDB-lite"/>
    </source>
</evidence>
<organism evidence="2 3">
    <name type="scientific">Coniochaeta hoffmannii</name>
    <dbReference type="NCBI Taxonomy" id="91930"/>
    <lineage>
        <taxon>Eukaryota</taxon>
        <taxon>Fungi</taxon>
        <taxon>Dikarya</taxon>
        <taxon>Ascomycota</taxon>
        <taxon>Pezizomycotina</taxon>
        <taxon>Sordariomycetes</taxon>
        <taxon>Sordariomycetidae</taxon>
        <taxon>Coniochaetales</taxon>
        <taxon>Coniochaetaceae</taxon>
        <taxon>Coniochaeta</taxon>
    </lineage>
</organism>
<accession>A0AA38RE21</accession>
<evidence type="ECO:0000313" key="2">
    <source>
        <dbReference type="EMBL" id="KAJ9144323.1"/>
    </source>
</evidence>
<gene>
    <name evidence="2" type="ORF">NKR19_g6509</name>
</gene>